<dbReference type="Gene3D" id="3.30.870.10">
    <property type="entry name" value="Endonuclease Chain A"/>
    <property type="match status" value="2"/>
</dbReference>
<evidence type="ECO:0000313" key="12">
    <source>
        <dbReference type="Proteomes" id="UP000029492"/>
    </source>
</evidence>
<comment type="subcellular location">
    <subcellularLocation>
        <location evidence="3">Secreted</location>
    </subcellularLocation>
</comment>
<comment type="function">
    <text evidence="2">Could be a virulence factor.</text>
</comment>
<gene>
    <name evidence="11" type="ORF">MOC_0581</name>
</gene>
<name>A0A089NKC2_9HYPH</name>
<dbReference type="eggNOG" id="COG1502">
    <property type="taxonomic scope" value="Bacteria"/>
</dbReference>
<dbReference type="Pfam" id="PF13091">
    <property type="entry name" value="PLDc_2"/>
    <property type="match status" value="2"/>
</dbReference>
<dbReference type="STRING" id="693986.MOC_0581"/>
<evidence type="ECO:0000313" key="11">
    <source>
        <dbReference type="EMBL" id="AIQ88336.1"/>
    </source>
</evidence>
<dbReference type="SUPFAM" id="SSF56024">
    <property type="entry name" value="Phospholipase D/nuclease"/>
    <property type="match status" value="2"/>
</dbReference>
<dbReference type="InterPro" id="IPR001736">
    <property type="entry name" value="PLipase_D/transphosphatidylase"/>
</dbReference>
<dbReference type="PANTHER" id="PTHR18896:SF76">
    <property type="entry name" value="PHOSPHOLIPASE"/>
    <property type="match status" value="1"/>
</dbReference>
<dbReference type="AlphaFoldDB" id="A0A089NKC2"/>
<feature type="domain" description="PLD phosphodiesterase" evidence="10">
    <location>
        <begin position="323"/>
        <end position="350"/>
    </location>
</feature>
<dbReference type="PROSITE" id="PS50035">
    <property type="entry name" value="PLD"/>
    <property type="match status" value="2"/>
</dbReference>
<evidence type="ECO:0000256" key="7">
    <source>
        <dbReference type="ARBA" id="ARBA00022801"/>
    </source>
</evidence>
<reference evidence="11 12" key="1">
    <citation type="journal article" date="2014" name="PLoS ONE">
        <title>Genome Information of Methylobacterium oryzae, a Plant-Probiotic Methylotroph in the Phyllosphere.</title>
        <authorList>
            <person name="Kwak M.J."/>
            <person name="Jeong H."/>
            <person name="Madhaiyan M."/>
            <person name="Lee Y."/>
            <person name="Sa T.M."/>
            <person name="Oh T.K."/>
            <person name="Kim J.F."/>
        </authorList>
    </citation>
    <scope>NUCLEOTIDE SEQUENCE [LARGE SCALE GENOMIC DNA]</scope>
    <source>
        <strain evidence="11 12">CBMB20</strain>
    </source>
</reference>
<dbReference type="GO" id="GO:0009395">
    <property type="term" value="P:phospholipid catabolic process"/>
    <property type="evidence" value="ECO:0007669"/>
    <property type="project" value="TreeGrafter"/>
</dbReference>
<evidence type="ECO:0000256" key="6">
    <source>
        <dbReference type="ARBA" id="ARBA00022737"/>
    </source>
</evidence>
<dbReference type="EMBL" id="CP003811">
    <property type="protein sequence ID" value="AIQ88336.1"/>
    <property type="molecule type" value="Genomic_DNA"/>
</dbReference>
<dbReference type="HOGENOM" id="CLU_038053_0_0_5"/>
<evidence type="ECO:0000256" key="8">
    <source>
        <dbReference type="ARBA" id="ARBA00023098"/>
    </source>
</evidence>
<evidence type="ECO:0000256" key="9">
    <source>
        <dbReference type="ARBA" id="ARBA00029594"/>
    </source>
</evidence>
<dbReference type="InterPro" id="IPR015679">
    <property type="entry name" value="PLipase_D_fam"/>
</dbReference>
<sequence>MDGEPAFRRIAEAIEAARHSIWLTVTFYAHDFQFADGRSLFDMLDDAVARGLDVRVLFWRPNPESSRYGRAFPGTDDDRELLRARGARFAIRWDRAGTAYCQHQKSWLLDAGHPTETVFVGGVNLTAKALGSPGHRDGGQHDIYVEVTGPSATDVHHNFVQRWNEASERNCSDGTWGAAGVLSLPFPVRFSAPRGMSVVQIQRMVPPGRYGDGTATPGGQPYAIQAGERSILEQYERAIDAARSTIYIENQALPVPALAWRLGAALQRGVQVVLLVPSEPEGWVRAARRDPTRAGLFEAIESLDQHENFVLAGLRVADGKGSHAVYVHAKIMLVDDAWATIGSCNLHANSLGGHVELNASIWDGTVVRALRCELLAEHLGQDTSALDDCAAMRLYGEVAHANRRGAALGVGSPGIAIALNAADYGR</sequence>
<dbReference type="PANTHER" id="PTHR18896">
    <property type="entry name" value="PHOSPHOLIPASE D"/>
    <property type="match status" value="1"/>
</dbReference>
<keyword evidence="12" id="KW-1185">Reference proteome</keyword>
<evidence type="ECO:0000259" key="10">
    <source>
        <dbReference type="PROSITE" id="PS50035"/>
    </source>
</evidence>
<feature type="domain" description="PLD phosphodiesterase" evidence="10">
    <location>
        <begin position="98"/>
        <end position="129"/>
    </location>
</feature>
<accession>A0A089NKC2</accession>
<evidence type="ECO:0000256" key="2">
    <source>
        <dbReference type="ARBA" id="ARBA00003145"/>
    </source>
</evidence>
<keyword evidence="7" id="KW-0378">Hydrolase</keyword>
<evidence type="ECO:0000256" key="1">
    <source>
        <dbReference type="ARBA" id="ARBA00000798"/>
    </source>
</evidence>
<protein>
    <recommendedName>
        <fullName evidence="4">Phospholipase D</fullName>
    </recommendedName>
    <alternativeName>
        <fullName evidence="9">Choline phosphatase</fullName>
    </alternativeName>
</protein>
<dbReference type="GO" id="GO:0004630">
    <property type="term" value="F:phospholipase D activity"/>
    <property type="evidence" value="ECO:0007669"/>
    <property type="project" value="UniProtKB-EC"/>
</dbReference>
<dbReference type="InterPro" id="IPR025202">
    <property type="entry name" value="PLD-like_dom"/>
</dbReference>
<dbReference type="GO" id="GO:0005576">
    <property type="term" value="C:extracellular region"/>
    <property type="evidence" value="ECO:0007669"/>
    <property type="project" value="UniProtKB-SubCell"/>
</dbReference>
<dbReference type="KEGG" id="mor:MOC_0581"/>
<dbReference type="Proteomes" id="UP000029492">
    <property type="component" value="Chromosome"/>
</dbReference>
<keyword evidence="8" id="KW-0443">Lipid metabolism</keyword>
<dbReference type="SMART" id="SM00155">
    <property type="entry name" value="PLDc"/>
    <property type="match status" value="2"/>
</dbReference>
<keyword evidence="6" id="KW-0677">Repeat</keyword>
<comment type="catalytic activity">
    <reaction evidence="1">
        <text>a 1,2-diacyl-sn-glycero-3-phosphocholine + H2O = a 1,2-diacyl-sn-glycero-3-phosphate + choline + H(+)</text>
        <dbReference type="Rhea" id="RHEA:14445"/>
        <dbReference type="ChEBI" id="CHEBI:15354"/>
        <dbReference type="ChEBI" id="CHEBI:15377"/>
        <dbReference type="ChEBI" id="CHEBI:15378"/>
        <dbReference type="ChEBI" id="CHEBI:57643"/>
        <dbReference type="ChEBI" id="CHEBI:58608"/>
        <dbReference type="EC" id="3.1.4.4"/>
    </reaction>
</comment>
<organism evidence="11 12">
    <name type="scientific">Methylobacterium oryzae CBMB20</name>
    <dbReference type="NCBI Taxonomy" id="693986"/>
    <lineage>
        <taxon>Bacteria</taxon>
        <taxon>Pseudomonadati</taxon>
        <taxon>Pseudomonadota</taxon>
        <taxon>Alphaproteobacteria</taxon>
        <taxon>Hyphomicrobiales</taxon>
        <taxon>Methylobacteriaceae</taxon>
        <taxon>Methylobacterium</taxon>
    </lineage>
</organism>
<evidence type="ECO:0000256" key="5">
    <source>
        <dbReference type="ARBA" id="ARBA00022525"/>
    </source>
</evidence>
<evidence type="ECO:0000256" key="4">
    <source>
        <dbReference type="ARBA" id="ARBA00018392"/>
    </source>
</evidence>
<evidence type="ECO:0000256" key="3">
    <source>
        <dbReference type="ARBA" id="ARBA00004613"/>
    </source>
</evidence>
<keyword evidence="5" id="KW-0964">Secreted</keyword>
<proteinExistence type="predicted"/>